<gene>
    <name evidence="2" type="ORF">FNV43_RR08725</name>
</gene>
<accession>A0A8K0H8V1</accession>
<dbReference type="PANTHER" id="PTHR37256:SF3">
    <property type="entry name" value="FORMIN-F-LIKE"/>
    <property type="match status" value="1"/>
</dbReference>
<comment type="caution">
    <text evidence="2">The sequence shown here is derived from an EMBL/GenBank/DDBJ whole genome shotgun (WGS) entry which is preliminary data.</text>
</comment>
<dbReference type="EMBL" id="VOIH02000004">
    <property type="protein sequence ID" value="KAF3448017.1"/>
    <property type="molecule type" value="Genomic_DNA"/>
</dbReference>
<organism evidence="2 3">
    <name type="scientific">Rhamnella rubrinervis</name>
    <dbReference type="NCBI Taxonomy" id="2594499"/>
    <lineage>
        <taxon>Eukaryota</taxon>
        <taxon>Viridiplantae</taxon>
        <taxon>Streptophyta</taxon>
        <taxon>Embryophyta</taxon>
        <taxon>Tracheophyta</taxon>
        <taxon>Spermatophyta</taxon>
        <taxon>Magnoliopsida</taxon>
        <taxon>eudicotyledons</taxon>
        <taxon>Gunneridae</taxon>
        <taxon>Pentapetalae</taxon>
        <taxon>rosids</taxon>
        <taxon>fabids</taxon>
        <taxon>Rosales</taxon>
        <taxon>Rhamnaceae</taxon>
        <taxon>rhamnoid group</taxon>
        <taxon>Rhamneae</taxon>
        <taxon>Rhamnella</taxon>
    </lineage>
</organism>
<evidence type="ECO:0000313" key="3">
    <source>
        <dbReference type="Proteomes" id="UP000796880"/>
    </source>
</evidence>
<keyword evidence="3" id="KW-1185">Reference proteome</keyword>
<evidence type="ECO:0000313" key="2">
    <source>
        <dbReference type="EMBL" id="KAF3448017.1"/>
    </source>
</evidence>
<reference evidence="2" key="1">
    <citation type="submission" date="2020-03" db="EMBL/GenBank/DDBJ databases">
        <title>A high-quality chromosome-level genome assembly of a woody plant with both climbing and erect habits, Rhamnella rubrinervis.</title>
        <authorList>
            <person name="Lu Z."/>
            <person name="Yang Y."/>
            <person name="Zhu X."/>
            <person name="Sun Y."/>
        </authorList>
    </citation>
    <scope>NUCLEOTIDE SEQUENCE</scope>
    <source>
        <strain evidence="2">BYM</strain>
        <tissue evidence="2">Leaf</tissue>
    </source>
</reference>
<sequence length="191" mass="21083">MKRRSRTRRGTQDLVINVAEARREINLALHLHRSSSSSSTPPPPADGCDFNNQLFCGSQYCYSLLNSMPQPEPVWSTTAPSVLAATPSVPYSKEALEFEWGESQQAASYSWWLGFLETLDHQANVNGDDQEYSKFLLGNSNAFVNINGTSKIGDDDGVAFEDANSDQSSSLDEWLLFPTTEGESEPLNLTP</sequence>
<feature type="region of interest" description="Disordered" evidence="1">
    <location>
        <begin position="158"/>
        <end position="191"/>
    </location>
</feature>
<protein>
    <submittedName>
        <fullName evidence="2">Uncharacterized protein</fullName>
    </submittedName>
</protein>
<evidence type="ECO:0000256" key="1">
    <source>
        <dbReference type="SAM" id="MobiDB-lite"/>
    </source>
</evidence>
<proteinExistence type="predicted"/>
<dbReference type="PANTHER" id="PTHR37256">
    <property type="entry name" value="E1A-BINDING PROTEIN P400-LIKE"/>
    <property type="match status" value="1"/>
</dbReference>
<dbReference type="AlphaFoldDB" id="A0A8K0H8V1"/>
<name>A0A8K0H8V1_9ROSA</name>
<dbReference type="Proteomes" id="UP000796880">
    <property type="component" value="Unassembled WGS sequence"/>
</dbReference>
<dbReference type="OrthoDB" id="997224at2759"/>